<accession>A0A1M6HIU6</accession>
<organism evidence="1 2">
    <name type="scientific">Mesonia phycicola</name>
    <dbReference type="NCBI Taxonomy" id="579105"/>
    <lineage>
        <taxon>Bacteria</taxon>
        <taxon>Pseudomonadati</taxon>
        <taxon>Bacteroidota</taxon>
        <taxon>Flavobacteriia</taxon>
        <taxon>Flavobacteriales</taxon>
        <taxon>Flavobacteriaceae</taxon>
        <taxon>Mesonia</taxon>
    </lineage>
</organism>
<name>A0A1M6HIU6_9FLAO</name>
<dbReference type="Proteomes" id="UP000184225">
    <property type="component" value="Unassembled WGS sequence"/>
</dbReference>
<keyword evidence="2" id="KW-1185">Reference proteome</keyword>
<protein>
    <submittedName>
        <fullName evidence="1">Uncharacterized protein</fullName>
    </submittedName>
</protein>
<reference evidence="1 2" key="1">
    <citation type="submission" date="2016-11" db="EMBL/GenBank/DDBJ databases">
        <authorList>
            <person name="Jaros S."/>
            <person name="Januszkiewicz K."/>
            <person name="Wedrychowicz H."/>
        </authorList>
    </citation>
    <scope>NUCLEOTIDE SEQUENCE [LARGE SCALE GENOMIC DNA]</scope>
    <source>
        <strain evidence="1 2">DSM 21425</strain>
    </source>
</reference>
<gene>
    <name evidence="1" type="ORF">SAMN04488096_1128</name>
</gene>
<proteinExistence type="predicted"/>
<dbReference type="RefSeq" id="WP_073153589.1">
    <property type="nucleotide sequence ID" value="NZ_FQYY01000012.1"/>
</dbReference>
<dbReference type="STRING" id="579105.SAMN04488096_1128"/>
<dbReference type="EMBL" id="FQYY01000012">
    <property type="protein sequence ID" value="SHJ22107.1"/>
    <property type="molecule type" value="Genomic_DNA"/>
</dbReference>
<sequence>MESWKDPKKGKIVVRSYKVKQGQKIPVREGVIGRVKEITPGSKYEGKYLEGGYQQYEFLTKWEYDNEKWEDYLDMISEDTLI</sequence>
<evidence type="ECO:0000313" key="1">
    <source>
        <dbReference type="EMBL" id="SHJ22107.1"/>
    </source>
</evidence>
<dbReference type="OrthoDB" id="1521695at2"/>
<evidence type="ECO:0000313" key="2">
    <source>
        <dbReference type="Proteomes" id="UP000184225"/>
    </source>
</evidence>
<dbReference type="AlphaFoldDB" id="A0A1M6HIU6"/>